<comment type="similarity">
    <text evidence="1">Belongs to the CPA3 antiporters (TC 2.A.63) subunit G family.</text>
</comment>
<accession>A0A938YB15</accession>
<dbReference type="RefSeq" id="WP_205262187.1">
    <property type="nucleotide sequence ID" value="NZ_JAERWK010000025.1"/>
</dbReference>
<protein>
    <submittedName>
        <fullName evidence="4">Monovalent cation/H(+) antiporter subunit G</fullName>
    </submittedName>
</protein>
<comment type="caution">
    <text evidence="4">The sequence shown here is derived from an EMBL/GenBank/DDBJ whole genome shotgun (WGS) entry which is preliminary data.</text>
</comment>
<dbReference type="Pfam" id="PF03334">
    <property type="entry name" value="PhaG_MnhG_YufB"/>
    <property type="match status" value="1"/>
</dbReference>
<dbReference type="PANTHER" id="PTHR34703:SF1">
    <property type="entry name" value="ANTIPORTER SUBUNIT MNHG2-RELATED"/>
    <property type="match status" value="1"/>
</dbReference>
<evidence type="ECO:0000256" key="3">
    <source>
        <dbReference type="SAM" id="Phobius"/>
    </source>
</evidence>
<keyword evidence="3" id="KW-1133">Transmembrane helix</keyword>
<evidence type="ECO:0000256" key="2">
    <source>
        <dbReference type="SAM" id="MobiDB-lite"/>
    </source>
</evidence>
<keyword evidence="3" id="KW-0812">Transmembrane</keyword>
<evidence type="ECO:0000313" key="4">
    <source>
        <dbReference type="EMBL" id="MBM9469231.1"/>
    </source>
</evidence>
<dbReference type="NCBIfam" id="TIGR01300">
    <property type="entry name" value="CPA3_mnhG_phaG"/>
    <property type="match status" value="1"/>
</dbReference>
<dbReference type="EMBL" id="JAERWK010000025">
    <property type="protein sequence ID" value="MBM9469231.1"/>
    <property type="molecule type" value="Genomic_DNA"/>
</dbReference>
<dbReference type="Proteomes" id="UP000663792">
    <property type="component" value="Unassembled WGS sequence"/>
</dbReference>
<evidence type="ECO:0000256" key="1">
    <source>
        <dbReference type="ARBA" id="ARBA00008404"/>
    </source>
</evidence>
<dbReference type="AlphaFoldDB" id="A0A938YB15"/>
<feature type="transmembrane region" description="Helical" evidence="3">
    <location>
        <begin position="62"/>
        <end position="82"/>
    </location>
</feature>
<feature type="transmembrane region" description="Helical" evidence="3">
    <location>
        <begin position="6"/>
        <end position="27"/>
    </location>
</feature>
<gene>
    <name evidence="4" type="ORF">JL106_18245</name>
</gene>
<dbReference type="GO" id="GO:0015385">
    <property type="term" value="F:sodium:proton antiporter activity"/>
    <property type="evidence" value="ECO:0007669"/>
    <property type="project" value="TreeGrafter"/>
</dbReference>
<keyword evidence="5" id="KW-1185">Reference proteome</keyword>
<name>A0A938YB15_9ACTN</name>
<organism evidence="4 5">
    <name type="scientific">Nakamurella leprariae</name>
    <dbReference type="NCBI Taxonomy" id="2803911"/>
    <lineage>
        <taxon>Bacteria</taxon>
        <taxon>Bacillati</taxon>
        <taxon>Actinomycetota</taxon>
        <taxon>Actinomycetes</taxon>
        <taxon>Nakamurellales</taxon>
        <taxon>Nakamurellaceae</taxon>
        <taxon>Nakamurella</taxon>
    </lineage>
</organism>
<evidence type="ECO:0000313" key="5">
    <source>
        <dbReference type="Proteomes" id="UP000663792"/>
    </source>
</evidence>
<feature type="region of interest" description="Disordered" evidence="2">
    <location>
        <begin position="92"/>
        <end position="194"/>
    </location>
</feature>
<dbReference type="PANTHER" id="PTHR34703">
    <property type="entry name" value="ANTIPORTER SUBUNIT MNHG2-RELATED"/>
    <property type="match status" value="1"/>
</dbReference>
<feature type="compositionally biased region" description="Low complexity" evidence="2">
    <location>
        <begin position="92"/>
        <end position="105"/>
    </location>
</feature>
<reference evidence="4" key="1">
    <citation type="submission" date="2021-01" db="EMBL/GenBank/DDBJ databases">
        <title>YIM 132084 draft genome.</title>
        <authorList>
            <person name="An D."/>
        </authorList>
    </citation>
    <scope>NUCLEOTIDE SEQUENCE</scope>
    <source>
        <strain evidence="4">YIM 132084</strain>
    </source>
</reference>
<proteinExistence type="inferred from homology"/>
<sequence>MNVLDVIAGVALVAGAAMSALAGVAVLRFPDTMSRIHAATKPQVLGIVLLMIGLGLQLRSAAVIGLLVLIVLLQFVTAPVSAHLTVRAAYRGATGDGDATGPDDQGPGRRTGAGDDDTPEVTVPADRPPEGGADPGEGPGEGDGHPPIEPAADDSPAEIAHSIAEQAGGIPVGGDPGQRTVLRPDPHRRQGRGR</sequence>
<keyword evidence="3" id="KW-0472">Membrane</keyword>
<dbReference type="InterPro" id="IPR005133">
    <property type="entry name" value="PhaG_MnhG_YufB"/>
</dbReference>